<name>A0A0L0BR27_LUCCU</name>
<evidence type="ECO:0000313" key="1">
    <source>
        <dbReference type="EMBL" id="KNC21689.1"/>
    </source>
</evidence>
<dbReference type="PROSITE" id="PS51257">
    <property type="entry name" value="PROKAR_LIPOPROTEIN"/>
    <property type="match status" value="1"/>
</dbReference>
<keyword evidence="2" id="KW-1185">Reference proteome</keyword>
<gene>
    <name evidence="1" type="ORF">FF38_09773</name>
</gene>
<proteinExistence type="predicted"/>
<sequence length="165" mass="19199">MRKGKCVGLVIIRLLGLTGAAVVMAVVLVASSACSSGCSLILCVVFSSEWHHPKLLWSADNTAKSVLLPKIYYWPFWEYVVWVYFEKYCHYIVKLVDMFQIYDIIFPINSCTETAKEIDRRPVANHDDKTSPKRPISQHDVVTDNQRYYDRYPQPRKEQNYIEFI</sequence>
<accession>A0A0L0BR27</accession>
<reference evidence="1 2" key="1">
    <citation type="journal article" date="2015" name="Nat. Commun.">
        <title>Lucilia cuprina genome unlocks parasitic fly biology to underpin future interventions.</title>
        <authorList>
            <person name="Anstead C.A."/>
            <person name="Korhonen P.K."/>
            <person name="Young N.D."/>
            <person name="Hall R.S."/>
            <person name="Jex A.R."/>
            <person name="Murali S.C."/>
            <person name="Hughes D.S."/>
            <person name="Lee S.F."/>
            <person name="Perry T."/>
            <person name="Stroehlein A.J."/>
            <person name="Ansell B.R."/>
            <person name="Breugelmans B."/>
            <person name="Hofmann A."/>
            <person name="Qu J."/>
            <person name="Dugan S."/>
            <person name="Lee S.L."/>
            <person name="Chao H."/>
            <person name="Dinh H."/>
            <person name="Han Y."/>
            <person name="Doddapaneni H.V."/>
            <person name="Worley K.C."/>
            <person name="Muzny D.M."/>
            <person name="Ioannidis P."/>
            <person name="Waterhouse R.M."/>
            <person name="Zdobnov E.M."/>
            <person name="James P.J."/>
            <person name="Bagnall N.H."/>
            <person name="Kotze A.C."/>
            <person name="Gibbs R.A."/>
            <person name="Richards S."/>
            <person name="Batterham P."/>
            <person name="Gasser R.B."/>
        </authorList>
    </citation>
    <scope>NUCLEOTIDE SEQUENCE [LARGE SCALE GENOMIC DNA]</scope>
    <source>
        <strain evidence="1 2">LS</strain>
        <tissue evidence="1">Full body</tissue>
    </source>
</reference>
<evidence type="ECO:0000313" key="2">
    <source>
        <dbReference type="Proteomes" id="UP000037069"/>
    </source>
</evidence>
<comment type="caution">
    <text evidence="1">The sequence shown here is derived from an EMBL/GenBank/DDBJ whole genome shotgun (WGS) entry which is preliminary data.</text>
</comment>
<protein>
    <submittedName>
        <fullName evidence="1">Uncharacterized protein</fullName>
    </submittedName>
</protein>
<dbReference type="EMBL" id="JRES01001589">
    <property type="protein sequence ID" value="KNC21689.1"/>
    <property type="molecule type" value="Genomic_DNA"/>
</dbReference>
<dbReference type="Proteomes" id="UP000037069">
    <property type="component" value="Unassembled WGS sequence"/>
</dbReference>
<dbReference type="AlphaFoldDB" id="A0A0L0BR27"/>
<organism evidence="1 2">
    <name type="scientific">Lucilia cuprina</name>
    <name type="common">Green bottle fly</name>
    <name type="synonym">Australian sheep blowfly</name>
    <dbReference type="NCBI Taxonomy" id="7375"/>
    <lineage>
        <taxon>Eukaryota</taxon>
        <taxon>Metazoa</taxon>
        <taxon>Ecdysozoa</taxon>
        <taxon>Arthropoda</taxon>
        <taxon>Hexapoda</taxon>
        <taxon>Insecta</taxon>
        <taxon>Pterygota</taxon>
        <taxon>Neoptera</taxon>
        <taxon>Endopterygota</taxon>
        <taxon>Diptera</taxon>
        <taxon>Brachycera</taxon>
        <taxon>Muscomorpha</taxon>
        <taxon>Oestroidea</taxon>
        <taxon>Calliphoridae</taxon>
        <taxon>Luciliinae</taxon>
        <taxon>Lucilia</taxon>
    </lineage>
</organism>